<dbReference type="GO" id="GO:0003676">
    <property type="term" value="F:nucleic acid binding"/>
    <property type="evidence" value="ECO:0007669"/>
    <property type="project" value="InterPro"/>
</dbReference>
<evidence type="ECO:0000313" key="2">
    <source>
        <dbReference type="Proteomes" id="UP000504618"/>
    </source>
</evidence>
<sequence>MALFWLRHRKLRRFINRRDPGFWPQWQKLITQDDFYRYYAAASVHGNCLPQRPTYRKVQTRRKELRIVAIQTEETMRCQATQTLPVPGERKMMSPREAREERTNRSGCWNCTAEWHFYAKCPLPRQRKFCYGCEEQGVTLRECQRIERHNHSPPLRGPRTSTRAAANQDNHEGESLLPKMAPVLPLPLPLPCSPQ</sequence>
<dbReference type="Proteomes" id="UP000504618">
    <property type="component" value="Unplaced"/>
</dbReference>
<dbReference type="Gene3D" id="4.10.60.10">
    <property type="entry name" value="Zinc finger, CCHC-type"/>
    <property type="match status" value="1"/>
</dbReference>
<dbReference type="RefSeq" id="XP_024889197.1">
    <property type="nucleotide sequence ID" value="XM_025033429.1"/>
</dbReference>
<dbReference type="SUPFAM" id="SSF57756">
    <property type="entry name" value="Retrovirus zinc finger-like domains"/>
    <property type="match status" value="1"/>
</dbReference>
<proteinExistence type="predicted"/>
<dbReference type="GeneID" id="112465723"/>
<dbReference type="AlphaFoldDB" id="A0A6J1R3I4"/>
<keyword evidence="2" id="KW-1185">Reference proteome</keyword>
<gene>
    <name evidence="3" type="primary">LOC112465723</name>
</gene>
<accession>A0A6J1R3I4</accession>
<feature type="compositionally biased region" description="Polar residues" evidence="1">
    <location>
        <begin position="159"/>
        <end position="168"/>
    </location>
</feature>
<organism evidence="2 3">
    <name type="scientific">Temnothorax curvispinosus</name>
    <dbReference type="NCBI Taxonomy" id="300111"/>
    <lineage>
        <taxon>Eukaryota</taxon>
        <taxon>Metazoa</taxon>
        <taxon>Ecdysozoa</taxon>
        <taxon>Arthropoda</taxon>
        <taxon>Hexapoda</taxon>
        <taxon>Insecta</taxon>
        <taxon>Pterygota</taxon>
        <taxon>Neoptera</taxon>
        <taxon>Endopterygota</taxon>
        <taxon>Hymenoptera</taxon>
        <taxon>Apocrita</taxon>
        <taxon>Aculeata</taxon>
        <taxon>Formicoidea</taxon>
        <taxon>Formicidae</taxon>
        <taxon>Myrmicinae</taxon>
        <taxon>Temnothorax</taxon>
    </lineage>
</organism>
<evidence type="ECO:0000256" key="1">
    <source>
        <dbReference type="SAM" id="MobiDB-lite"/>
    </source>
</evidence>
<feature type="region of interest" description="Disordered" evidence="1">
    <location>
        <begin position="149"/>
        <end position="180"/>
    </location>
</feature>
<name>A0A6J1R3I4_9HYME</name>
<protein>
    <submittedName>
        <fullName evidence="3">Uncharacterized protein LOC112465723</fullName>
    </submittedName>
</protein>
<dbReference type="InterPro" id="IPR036875">
    <property type="entry name" value="Znf_CCHC_sf"/>
</dbReference>
<evidence type="ECO:0000313" key="3">
    <source>
        <dbReference type="RefSeq" id="XP_024889197.1"/>
    </source>
</evidence>
<dbReference type="GO" id="GO:0008270">
    <property type="term" value="F:zinc ion binding"/>
    <property type="evidence" value="ECO:0007669"/>
    <property type="project" value="InterPro"/>
</dbReference>
<reference evidence="3" key="1">
    <citation type="submission" date="2025-08" db="UniProtKB">
        <authorList>
            <consortium name="RefSeq"/>
        </authorList>
    </citation>
    <scope>IDENTIFICATION</scope>
    <source>
        <tissue evidence="3">Whole body</tissue>
    </source>
</reference>